<evidence type="ECO:0000313" key="1">
    <source>
        <dbReference type="Proteomes" id="UP000790787"/>
    </source>
</evidence>
<accession>A0AC58U371</accession>
<organism evidence="1 2">
    <name type="scientific">Nicotiana tabacum</name>
    <name type="common">Common tobacco</name>
    <dbReference type="NCBI Taxonomy" id="4097"/>
    <lineage>
        <taxon>Eukaryota</taxon>
        <taxon>Viridiplantae</taxon>
        <taxon>Streptophyta</taxon>
        <taxon>Embryophyta</taxon>
        <taxon>Tracheophyta</taxon>
        <taxon>Spermatophyta</taxon>
        <taxon>Magnoliopsida</taxon>
        <taxon>eudicotyledons</taxon>
        <taxon>Gunneridae</taxon>
        <taxon>Pentapetalae</taxon>
        <taxon>asterids</taxon>
        <taxon>lamiids</taxon>
        <taxon>Solanales</taxon>
        <taxon>Solanaceae</taxon>
        <taxon>Nicotianoideae</taxon>
        <taxon>Nicotianeae</taxon>
        <taxon>Nicotiana</taxon>
    </lineage>
</organism>
<keyword evidence="1" id="KW-1185">Reference proteome</keyword>
<reference evidence="2" key="2">
    <citation type="submission" date="2025-08" db="UniProtKB">
        <authorList>
            <consortium name="RefSeq"/>
        </authorList>
    </citation>
    <scope>IDENTIFICATION</scope>
    <source>
        <tissue evidence="2">Leaf</tissue>
    </source>
</reference>
<proteinExistence type="predicted"/>
<dbReference type="Proteomes" id="UP000790787">
    <property type="component" value="Chromosome 3"/>
</dbReference>
<name>A0AC58U371_TOBAC</name>
<gene>
    <name evidence="2" type="primary">LOC142178426</name>
</gene>
<evidence type="ECO:0000313" key="2">
    <source>
        <dbReference type="RefSeq" id="XP_075103932.1"/>
    </source>
</evidence>
<sequence>MIKLTVIKPTPTVLYGIKTLKFVELWNASKIAPFSFPGLIETLEKLLNQDSCLFPEKRATFEALYSEVSSLQAFIQLPSATKPEMRIWERLIRDVAYKAEYAIELCLCTSHINRSGENEGNAHMISVYGLQELLREISSVNKKLKTINPFAHGTKDFQAGESLLGNSSEQASHQENRFWDFNDHLERIRCRLFRLSPELNIVPIVGMGEIGKTALARASYNDPCLVNRFDIHAWITVFPTVSG</sequence>
<protein>
    <submittedName>
        <fullName evidence="2">Disease resistance protein At1g59620</fullName>
    </submittedName>
</protein>
<reference evidence="1" key="1">
    <citation type="journal article" date="2014" name="Nat. Commun.">
        <title>The tobacco genome sequence and its comparison with those of tomato and potato.</title>
        <authorList>
            <person name="Sierro N."/>
            <person name="Battey J.N."/>
            <person name="Ouadi S."/>
            <person name="Bakaher N."/>
            <person name="Bovet L."/>
            <person name="Willig A."/>
            <person name="Goepfert S."/>
            <person name="Peitsch M.C."/>
            <person name="Ivanov N.V."/>
        </authorList>
    </citation>
    <scope>NUCLEOTIDE SEQUENCE [LARGE SCALE GENOMIC DNA]</scope>
</reference>
<dbReference type="RefSeq" id="XP_075103932.1">
    <property type="nucleotide sequence ID" value="XM_075247831.1"/>
</dbReference>